<evidence type="ECO:0000256" key="4">
    <source>
        <dbReference type="ARBA" id="ARBA00023163"/>
    </source>
</evidence>
<dbReference type="Pfam" id="PF03466">
    <property type="entry name" value="LysR_substrate"/>
    <property type="match status" value="1"/>
</dbReference>
<keyword evidence="7" id="KW-1185">Reference proteome</keyword>
<dbReference type="Gene3D" id="3.40.190.10">
    <property type="entry name" value="Periplasmic binding protein-like II"/>
    <property type="match status" value="2"/>
</dbReference>
<dbReference type="InterPro" id="IPR036390">
    <property type="entry name" value="WH_DNA-bd_sf"/>
</dbReference>
<dbReference type="InterPro" id="IPR000847">
    <property type="entry name" value="LysR_HTH_N"/>
</dbReference>
<dbReference type="PANTHER" id="PTHR30537">
    <property type="entry name" value="HTH-TYPE TRANSCRIPTIONAL REGULATOR"/>
    <property type="match status" value="1"/>
</dbReference>
<dbReference type="SUPFAM" id="SSF53850">
    <property type="entry name" value="Periplasmic binding protein-like II"/>
    <property type="match status" value="1"/>
</dbReference>
<dbReference type="PROSITE" id="PS50931">
    <property type="entry name" value="HTH_LYSR"/>
    <property type="match status" value="1"/>
</dbReference>
<evidence type="ECO:0000313" key="7">
    <source>
        <dbReference type="Proteomes" id="UP000239181"/>
    </source>
</evidence>
<dbReference type="Pfam" id="PF00126">
    <property type="entry name" value="HTH_1"/>
    <property type="match status" value="1"/>
</dbReference>
<sequence>MNKTEQSDFPASGELSDDPPLRAVRVFEAIARLGSLSAAANELDISPSAVSHQLRVLETFLQQPLTHRQGRRLILSAAGREYYRSIRSAFSVLRQATGHLMEQNRSRQVTISLIPLFGMGWFIPRLPRFTNAHSSIEIHVVYANHRNYHSDASDLSIRFGSGQWTGYQAEKLIPGRMIPVASRDFLRVHGYIDTPEILAQSRLVHDEERSSWQQWFTEQNVRRFRRDGALFEDGLLTLAAVRAGLGCALMREPMIAPYLQSGELVKLFDHASDDGRDYYLCVRQGVELSEEGKALQQWLREEANRL</sequence>
<feature type="domain" description="HTH lysR-type" evidence="5">
    <location>
        <begin position="19"/>
        <end position="76"/>
    </location>
</feature>
<evidence type="ECO:0000313" key="6">
    <source>
        <dbReference type="EMBL" id="PRD15256.1"/>
    </source>
</evidence>
<dbReference type="OrthoDB" id="5526340at2"/>
<proteinExistence type="inferred from homology"/>
<dbReference type="CDD" id="cd08432">
    <property type="entry name" value="PBP2_GcdR_TrpI_HvrB_AmpR_like"/>
    <property type="match status" value="1"/>
</dbReference>
<keyword evidence="4" id="KW-0804">Transcription</keyword>
<evidence type="ECO:0000256" key="3">
    <source>
        <dbReference type="ARBA" id="ARBA00023125"/>
    </source>
</evidence>
<dbReference type="Gene3D" id="1.10.10.10">
    <property type="entry name" value="Winged helix-like DNA-binding domain superfamily/Winged helix DNA-binding domain"/>
    <property type="match status" value="1"/>
</dbReference>
<dbReference type="GO" id="GO:0043565">
    <property type="term" value="F:sequence-specific DNA binding"/>
    <property type="evidence" value="ECO:0007669"/>
    <property type="project" value="TreeGrafter"/>
</dbReference>
<dbReference type="SUPFAM" id="SSF46785">
    <property type="entry name" value="Winged helix' DNA-binding domain"/>
    <property type="match status" value="1"/>
</dbReference>
<dbReference type="PANTHER" id="PTHR30537:SF79">
    <property type="entry name" value="TRANSCRIPTIONAL REGULATOR-RELATED"/>
    <property type="match status" value="1"/>
</dbReference>
<keyword evidence="3" id="KW-0238">DNA-binding</keyword>
<dbReference type="InterPro" id="IPR058163">
    <property type="entry name" value="LysR-type_TF_proteobact-type"/>
</dbReference>
<protein>
    <submittedName>
        <fullName evidence="6">LysR family transcriptional regulator</fullName>
    </submittedName>
</protein>
<dbReference type="InterPro" id="IPR036388">
    <property type="entry name" value="WH-like_DNA-bd_sf"/>
</dbReference>
<dbReference type="InterPro" id="IPR005119">
    <property type="entry name" value="LysR_subst-bd"/>
</dbReference>
<evidence type="ECO:0000256" key="1">
    <source>
        <dbReference type="ARBA" id="ARBA00009437"/>
    </source>
</evidence>
<evidence type="ECO:0000256" key="2">
    <source>
        <dbReference type="ARBA" id="ARBA00023015"/>
    </source>
</evidence>
<reference evidence="6 7" key="1">
    <citation type="submission" date="2017-10" db="EMBL/GenBank/DDBJ databases">
        <title>Draft genome of two endophytic bacteria isolated from 'guarana' Paullinia cupana (Mart.) Ducke.</title>
        <authorList>
            <person name="Siqueira K.A."/>
            <person name="Liotti R.G."/>
            <person name="Mendes T.A."/>
            <person name="Soares M.A."/>
        </authorList>
    </citation>
    <scope>NUCLEOTIDE SEQUENCE [LARGE SCALE GENOMIC DNA]</scope>
    <source>
        <strain evidence="6 7">342</strain>
    </source>
</reference>
<dbReference type="RefSeq" id="WP_105593034.1">
    <property type="nucleotide sequence ID" value="NZ_JAFBFW010000005.1"/>
</dbReference>
<dbReference type="GO" id="GO:0006351">
    <property type="term" value="P:DNA-templated transcription"/>
    <property type="evidence" value="ECO:0007669"/>
    <property type="project" value="TreeGrafter"/>
</dbReference>
<evidence type="ECO:0000259" key="5">
    <source>
        <dbReference type="PROSITE" id="PS50931"/>
    </source>
</evidence>
<dbReference type="Proteomes" id="UP000239181">
    <property type="component" value="Unassembled WGS sequence"/>
</dbReference>
<dbReference type="GO" id="GO:0003700">
    <property type="term" value="F:DNA-binding transcription factor activity"/>
    <property type="evidence" value="ECO:0007669"/>
    <property type="project" value="InterPro"/>
</dbReference>
<keyword evidence="2" id="KW-0805">Transcription regulation</keyword>
<organism evidence="6 7">
    <name type="scientific">Pantoea coffeiphila</name>
    <dbReference type="NCBI Taxonomy" id="1465635"/>
    <lineage>
        <taxon>Bacteria</taxon>
        <taxon>Pseudomonadati</taxon>
        <taxon>Pseudomonadota</taxon>
        <taxon>Gammaproteobacteria</taxon>
        <taxon>Enterobacterales</taxon>
        <taxon>Erwiniaceae</taxon>
        <taxon>Pantoea</taxon>
    </lineage>
</organism>
<gene>
    <name evidence="6" type="ORF">CQW29_12400</name>
</gene>
<dbReference type="EMBL" id="PDET01000007">
    <property type="protein sequence ID" value="PRD15256.1"/>
    <property type="molecule type" value="Genomic_DNA"/>
</dbReference>
<comment type="caution">
    <text evidence="6">The sequence shown here is derived from an EMBL/GenBank/DDBJ whole genome shotgun (WGS) entry which is preliminary data.</text>
</comment>
<accession>A0A2S9IBU9</accession>
<dbReference type="AlphaFoldDB" id="A0A2S9IBU9"/>
<comment type="similarity">
    <text evidence="1">Belongs to the LysR transcriptional regulatory family.</text>
</comment>
<name>A0A2S9IBU9_9GAMM</name>